<keyword evidence="8" id="KW-0175">Coiled coil</keyword>
<name>A0ABR8B993_9NOSO</name>
<dbReference type="InterPro" id="IPR050736">
    <property type="entry name" value="Sensor_HK_Regulatory"/>
</dbReference>
<keyword evidence="6 12" id="KW-0418">Kinase</keyword>
<keyword evidence="7" id="KW-0902">Two-component regulatory system</keyword>
<keyword evidence="13" id="KW-1185">Reference proteome</keyword>
<feature type="domain" description="HAMP" evidence="11">
    <location>
        <begin position="197"/>
        <end position="251"/>
    </location>
</feature>
<keyword evidence="9" id="KW-1133">Transmembrane helix</keyword>
<dbReference type="SMART" id="SM00387">
    <property type="entry name" value="HATPase_c"/>
    <property type="match status" value="1"/>
</dbReference>
<gene>
    <name evidence="12" type="ORF">H6G14_03635</name>
</gene>
<evidence type="ECO:0000256" key="4">
    <source>
        <dbReference type="ARBA" id="ARBA00022553"/>
    </source>
</evidence>
<dbReference type="Pfam" id="PF00512">
    <property type="entry name" value="HisKA"/>
    <property type="match status" value="1"/>
</dbReference>
<dbReference type="InterPro" id="IPR005467">
    <property type="entry name" value="His_kinase_dom"/>
</dbReference>
<accession>A0ABR8B993</accession>
<evidence type="ECO:0000313" key="13">
    <source>
        <dbReference type="Proteomes" id="UP000621307"/>
    </source>
</evidence>
<evidence type="ECO:0000256" key="7">
    <source>
        <dbReference type="ARBA" id="ARBA00023012"/>
    </source>
</evidence>
<dbReference type="Gene3D" id="3.30.565.10">
    <property type="entry name" value="Histidine kinase-like ATPase, C-terminal domain"/>
    <property type="match status" value="1"/>
</dbReference>
<dbReference type="SUPFAM" id="SSF47384">
    <property type="entry name" value="Homodimeric domain of signal transducing histidine kinase"/>
    <property type="match status" value="1"/>
</dbReference>
<reference evidence="12 13" key="1">
    <citation type="journal article" date="2020" name="ISME J.">
        <title>Comparative genomics reveals insights into cyanobacterial evolution and habitat adaptation.</title>
        <authorList>
            <person name="Chen M.Y."/>
            <person name="Teng W.K."/>
            <person name="Zhao L."/>
            <person name="Hu C.X."/>
            <person name="Zhou Y.K."/>
            <person name="Han B.P."/>
            <person name="Song L.R."/>
            <person name="Shu W.S."/>
        </authorList>
    </citation>
    <scope>NUCLEOTIDE SEQUENCE [LARGE SCALE GENOMIC DNA]</scope>
    <source>
        <strain evidence="12 13">FACHB-3921</strain>
    </source>
</reference>
<dbReference type="RefSeq" id="WP_190565784.1">
    <property type="nucleotide sequence ID" value="NZ_JACJQL010000003.1"/>
</dbReference>
<dbReference type="CDD" id="cd00082">
    <property type="entry name" value="HisKA"/>
    <property type="match status" value="1"/>
</dbReference>
<evidence type="ECO:0000256" key="3">
    <source>
        <dbReference type="ARBA" id="ARBA00012438"/>
    </source>
</evidence>
<feature type="coiled-coil region" evidence="8">
    <location>
        <begin position="290"/>
        <end position="317"/>
    </location>
</feature>
<dbReference type="PRINTS" id="PR00344">
    <property type="entry name" value="BCTRLSENSOR"/>
</dbReference>
<evidence type="ECO:0000256" key="8">
    <source>
        <dbReference type="SAM" id="Coils"/>
    </source>
</evidence>
<keyword evidence="4" id="KW-0597">Phosphoprotein</keyword>
<evidence type="ECO:0000256" key="2">
    <source>
        <dbReference type="ARBA" id="ARBA00004370"/>
    </source>
</evidence>
<dbReference type="PROSITE" id="PS50885">
    <property type="entry name" value="HAMP"/>
    <property type="match status" value="1"/>
</dbReference>
<dbReference type="SMART" id="SM00388">
    <property type="entry name" value="HisKA"/>
    <property type="match status" value="1"/>
</dbReference>
<dbReference type="SUPFAM" id="SSF55874">
    <property type="entry name" value="ATPase domain of HSP90 chaperone/DNA topoisomerase II/histidine kinase"/>
    <property type="match status" value="1"/>
</dbReference>
<evidence type="ECO:0000256" key="5">
    <source>
        <dbReference type="ARBA" id="ARBA00022679"/>
    </source>
</evidence>
<feature type="domain" description="Histidine kinase" evidence="10">
    <location>
        <begin position="259"/>
        <end position="472"/>
    </location>
</feature>
<evidence type="ECO:0000256" key="9">
    <source>
        <dbReference type="SAM" id="Phobius"/>
    </source>
</evidence>
<dbReference type="InterPro" id="IPR003660">
    <property type="entry name" value="HAMP_dom"/>
</dbReference>
<evidence type="ECO:0000259" key="11">
    <source>
        <dbReference type="PROSITE" id="PS50885"/>
    </source>
</evidence>
<dbReference type="Gene3D" id="6.10.340.10">
    <property type="match status" value="1"/>
</dbReference>
<keyword evidence="9" id="KW-0472">Membrane</keyword>
<dbReference type="InterPro" id="IPR036097">
    <property type="entry name" value="HisK_dim/P_sf"/>
</dbReference>
<evidence type="ECO:0000259" key="10">
    <source>
        <dbReference type="PROSITE" id="PS50109"/>
    </source>
</evidence>
<proteinExistence type="predicted"/>
<comment type="catalytic activity">
    <reaction evidence="1">
        <text>ATP + protein L-histidine = ADP + protein N-phospho-L-histidine.</text>
        <dbReference type="EC" id="2.7.13.3"/>
    </reaction>
</comment>
<dbReference type="PANTHER" id="PTHR43711">
    <property type="entry name" value="TWO-COMPONENT HISTIDINE KINASE"/>
    <property type="match status" value="1"/>
</dbReference>
<dbReference type="InterPro" id="IPR003661">
    <property type="entry name" value="HisK_dim/P_dom"/>
</dbReference>
<dbReference type="Pfam" id="PF02518">
    <property type="entry name" value="HATPase_c"/>
    <property type="match status" value="1"/>
</dbReference>
<keyword evidence="5" id="KW-0808">Transferase</keyword>
<sequence>MNNIKKNWINIDPFSLQLRLTVGMASFSALVLGSLATWTSWRMQQILIDSRKHEVEQIAKRLPQDVQLYSKMMQADTSLQKAINNFANTNTLIWFKNSNSKIISRTDNLDLLPESLVTKLMKLTQMPIKAQVYQINPSYFVVCGTSIKVQGKLLGELFVVKDITREQTMFVAMVRSLGITSILAIIILTIAIAFYIRRSLQPLRQLSQMTAVISAEDLGQAQLYLDNAPSEVKELAQTLTMLLSRLAQSWEQEREFVSNVSHELRTPLTIVYGYLQSVLRRQNNLTPLQQEALEIAASEAERTIRLLQDLLDLARADSGYLYFQMKTYVLNDIIAEIVVMAEKYSDRLITIESTIFPIEVKVDYSRFKQVLLNLIDNAVKYSEADTPITFKLDQLQDTAIIQVCDQGYGIPLQHQARIFERFYRIDESRSQATGGCGLGLSIVKTLVEGMGGSVSVQSKLGEGSIFTIILPR</sequence>
<dbReference type="InterPro" id="IPR003594">
    <property type="entry name" value="HATPase_dom"/>
</dbReference>
<evidence type="ECO:0000256" key="6">
    <source>
        <dbReference type="ARBA" id="ARBA00022777"/>
    </source>
</evidence>
<keyword evidence="9" id="KW-0812">Transmembrane</keyword>
<dbReference type="EC" id="2.7.13.3" evidence="3"/>
<dbReference type="Proteomes" id="UP000621307">
    <property type="component" value="Unassembled WGS sequence"/>
</dbReference>
<dbReference type="CDD" id="cd00075">
    <property type="entry name" value="HATPase"/>
    <property type="match status" value="1"/>
</dbReference>
<dbReference type="InterPro" id="IPR036890">
    <property type="entry name" value="HATPase_C_sf"/>
</dbReference>
<dbReference type="PROSITE" id="PS50109">
    <property type="entry name" value="HIS_KIN"/>
    <property type="match status" value="1"/>
</dbReference>
<evidence type="ECO:0000313" key="12">
    <source>
        <dbReference type="EMBL" id="MBD2250401.1"/>
    </source>
</evidence>
<organism evidence="12 13">
    <name type="scientific">Nostoc parmelioides FACHB-3921</name>
    <dbReference type="NCBI Taxonomy" id="2692909"/>
    <lineage>
        <taxon>Bacteria</taxon>
        <taxon>Bacillati</taxon>
        <taxon>Cyanobacteriota</taxon>
        <taxon>Cyanophyceae</taxon>
        <taxon>Nostocales</taxon>
        <taxon>Nostocaceae</taxon>
        <taxon>Nostoc</taxon>
    </lineage>
</organism>
<dbReference type="InterPro" id="IPR004358">
    <property type="entry name" value="Sig_transdc_His_kin-like_C"/>
</dbReference>
<evidence type="ECO:0000256" key="1">
    <source>
        <dbReference type="ARBA" id="ARBA00000085"/>
    </source>
</evidence>
<dbReference type="GO" id="GO:0016301">
    <property type="term" value="F:kinase activity"/>
    <property type="evidence" value="ECO:0007669"/>
    <property type="project" value="UniProtKB-KW"/>
</dbReference>
<feature type="transmembrane region" description="Helical" evidence="9">
    <location>
        <begin position="177"/>
        <end position="196"/>
    </location>
</feature>
<protein>
    <recommendedName>
        <fullName evidence="3">histidine kinase</fullName>
        <ecNumber evidence="3">2.7.13.3</ecNumber>
    </recommendedName>
</protein>
<dbReference type="Gene3D" id="1.10.287.130">
    <property type="match status" value="1"/>
</dbReference>
<feature type="transmembrane region" description="Helical" evidence="9">
    <location>
        <begin position="20"/>
        <end position="41"/>
    </location>
</feature>
<comment type="caution">
    <text evidence="12">The sequence shown here is derived from an EMBL/GenBank/DDBJ whole genome shotgun (WGS) entry which is preliminary data.</text>
</comment>
<dbReference type="EMBL" id="JACJQL010000003">
    <property type="protein sequence ID" value="MBD2250401.1"/>
    <property type="molecule type" value="Genomic_DNA"/>
</dbReference>
<comment type="subcellular location">
    <subcellularLocation>
        <location evidence="2">Membrane</location>
    </subcellularLocation>
</comment>
<dbReference type="PANTHER" id="PTHR43711:SF26">
    <property type="entry name" value="SENSOR HISTIDINE KINASE RCSC"/>
    <property type="match status" value="1"/>
</dbReference>